<evidence type="ECO:0000313" key="11">
    <source>
        <dbReference type="Proteomes" id="UP000310108"/>
    </source>
</evidence>
<keyword evidence="4 8" id="KW-0812">Transmembrane</keyword>
<dbReference type="GO" id="GO:0005886">
    <property type="term" value="C:plasma membrane"/>
    <property type="evidence" value="ECO:0007669"/>
    <property type="project" value="TreeGrafter"/>
</dbReference>
<accession>A0A4U6WZA8</accession>
<dbReference type="Pfam" id="PF00909">
    <property type="entry name" value="Ammonium_transp"/>
    <property type="match status" value="1"/>
</dbReference>
<evidence type="ECO:0000256" key="7">
    <source>
        <dbReference type="ARBA" id="ARBA00023177"/>
    </source>
</evidence>
<comment type="similarity">
    <text evidence="2">Belongs to the ammonia transporter channel (TC 1.A.11.2) family.</text>
</comment>
<evidence type="ECO:0000259" key="9">
    <source>
        <dbReference type="Pfam" id="PF00909"/>
    </source>
</evidence>
<reference evidence="10 11" key="1">
    <citation type="journal article" date="2019" name="PLoS ONE">
        <title>Comparative genome analysis indicates high evolutionary potential of pathogenicity genes in Colletotrichum tanaceti.</title>
        <authorList>
            <person name="Lelwala R.V."/>
            <person name="Korhonen P.K."/>
            <person name="Young N.D."/>
            <person name="Scott J.B."/>
            <person name="Ades P.A."/>
            <person name="Gasser R.B."/>
            <person name="Taylor P.W.J."/>
        </authorList>
    </citation>
    <scope>NUCLEOTIDE SEQUENCE [LARGE SCALE GENOMIC DNA]</scope>
    <source>
        <strain evidence="10">BRIP57314</strain>
    </source>
</reference>
<keyword evidence="3" id="KW-0813">Transport</keyword>
<dbReference type="SUPFAM" id="SSF111352">
    <property type="entry name" value="Ammonium transporter"/>
    <property type="match status" value="1"/>
</dbReference>
<comment type="subcellular location">
    <subcellularLocation>
        <location evidence="1">Membrane</location>
        <topology evidence="1">Multi-pass membrane protein</topology>
    </subcellularLocation>
</comment>
<evidence type="ECO:0000256" key="4">
    <source>
        <dbReference type="ARBA" id="ARBA00022692"/>
    </source>
</evidence>
<keyword evidence="5 8" id="KW-1133">Transmembrane helix</keyword>
<dbReference type="Proteomes" id="UP000310108">
    <property type="component" value="Unassembled WGS sequence"/>
</dbReference>
<dbReference type="AlphaFoldDB" id="A0A4U6WZA8"/>
<evidence type="ECO:0000256" key="3">
    <source>
        <dbReference type="ARBA" id="ARBA00022448"/>
    </source>
</evidence>
<gene>
    <name evidence="10" type="primary">amt1</name>
    <name evidence="10" type="ORF">CTA1_7522</name>
</gene>
<dbReference type="InterPro" id="IPR029020">
    <property type="entry name" value="Ammonium/urea_transptr"/>
</dbReference>
<evidence type="ECO:0000256" key="5">
    <source>
        <dbReference type="ARBA" id="ARBA00022989"/>
    </source>
</evidence>
<organism evidence="10 11">
    <name type="scientific">Colletotrichum tanaceti</name>
    <dbReference type="NCBI Taxonomy" id="1306861"/>
    <lineage>
        <taxon>Eukaryota</taxon>
        <taxon>Fungi</taxon>
        <taxon>Dikarya</taxon>
        <taxon>Ascomycota</taxon>
        <taxon>Pezizomycotina</taxon>
        <taxon>Sordariomycetes</taxon>
        <taxon>Hypocreomycetidae</taxon>
        <taxon>Glomerellales</taxon>
        <taxon>Glomerellaceae</taxon>
        <taxon>Colletotrichum</taxon>
        <taxon>Colletotrichum destructivum species complex</taxon>
    </lineage>
</organism>
<dbReference type="EMBL" id="PJEX01000974">
    <property type="protein sequence ID" value="TKW48481.1"/>
    <property type="molecule type" value="Genomic_DNA"/>
</dbReference>
<dbReference type="InterPro" id="IPR024041">
    <property type="entry name" value="NH4_transpt_AmtB-like_dom"/>
</dbReference>
<keyword evidence="7" id="KW-0924">Ammonia transport</keyword>
<proteinExistence type="inferred from homology"/>
<dbReference type="GO" id="GO:0008519">
    <property type="term" value="F:ammonium channel activity"/>
    <property type="evidence" value="ECO:0007669"/>
    <property type="project" value="InterPro"/>
</dbReference>
<feature type="transmembrane region" description="Helical" evidence="8">
    <location>
        <begin position="37"/>
        <end position="58"/>
    </location>
</feature>
<keyword evidence="11" id="KW-1185">Reference proteome</keyword>
<comment type="caution">
    <text evidence="10">The sequence shown here is derived from an EMBL/GenBank/DDBJ whole genome shotgun (WGS) entry which is preliminary data.</text>
</comment>
<protein>
    <submittedName>
        <fullName evidence="10">Ammonium transporter 1</fullName>
    </submittedName>
</protein>
<evidence type="ECO:0000256" key="6">
    <source>
        <dbReference type="ARBA" id="ARBA00023136"/>
    </source>
</evidence>
<sequence length="140" mass="15057">MSAGLYTLPYNGTEGEADAGYSAGVQDLNVFYESGDLAWIMVCAALVLLMIPGVGFFYSGLARRKSALSLILITMICVGVVGFQWFFWGYTLTFSHTGSAFLGDMSNFGLKDVVAQPSVGSTKLPDILFCLYQGMFAAIT</sequence>
<dbReference type="Gene3D" id="1.10.3430.10">
    <property type="entry name" value="Ammonium transporter AmtB like domains"/>
    <property type="match status" value="1"/>
</dbReference>
<dbReference type="STRING" id="1306861.A0A4U6WZA8"/>
<dbReference type="PANTHER" id="PTHR43029:SF10">
    <property type="entry name" value="AMMONIUM TRANSPORTER MEP2"/>
    <property type="match status" value="1"/>
</dbReference>
<keyword evidence="6 8" id="KW-0472">Membrane</keyword>
<evidence type="ECO:0000313" key="10">
    <source>
        <dbReference type="EMBL" id="TKW48481.1"/>
    </source>
</evidence>
<evidence type="ECO:0000256" key="2">
    <source>
        <dbReference type="ARBA" id="ARBA00005887"/>
    </source>
</evidence>
<dbReference type="InterPro" id="IPR001905">
    <property type="entry name" value="Ammonium_transpt"/>
</dbReference>
<dbReference type="OrthoDB" id="534912at2759"/>
<evidence type="ECO:0000256" key="8">
    <source>
        <dbReference type="SAM" id="Phobius"/>
    </source>
</evidence>
<name>A0A4U6WZA8_9PEZI</name>
<dbReference type="PANTHER" id="PTHR43029">
    <property type="entry name" value="AMMONIUM TRANSPORTER MEP2"/>
    <property type="match status" value="1"/>
</dbReference>
<feature type="domain" description="Ammonium transporter AmtB-like" evidence="9">
    <location>
        <begin position="38"/>
        <end position="140"/>
    </location>
</feature>
<evidence type="ECO:0000256" key="1">
    <source>
        <dbReference type="ARBA" id="ARBA00004141"/>
    </source>
</evidence>
<feature type="transmembrane region" description="Helical" evidence="8">
    <location>
        <begin position="70"/>
        <end position="88"/>
    </location>
</feature>